<comment type="catalytic activity">
    <reaction evidence="3">
        <text>L-allo-threonine + NADP(+) = aminoacetone + CO2 + NADPH</text>
        <dbReference type="Rhea" id="RHEA:43524"/>
        <dbReference type="ChEBI" id="CHEBI:16526"/>
        <dbReference type="ChEBI" id="CHEBI:57783"/>
        <dbReference type="ChEBI" id="CHEBI:58320"/>
        <dbReference type="ChEBI" id="CHEBI:58349"/>
        <dbReference type="ChEBI" id="CHEBI:58585"/>
        <dbReference type="EC" id="1.1.1.381"/>
    </reaction>
</comment>
<evidence type="ECO:0000256" key="6">
    <source>
        <dbReference type="ARBA" id="ARBA00044065"/>
    </source>
</evidence>
<evidence type="ECO:0000313" key="12">
    <source>
        <dbReference type="EMBL" id="RFT15677.1"/>
    </source>
</evidence>
<evidence type="ECO:0000256" key="11">
    <source>
        <dbReference type="RuleBase" id="RU000363"/>
    </source>
</evidence>
<sequence>MKTVFGKALITGASAGLGEEYARQLAAVGTNLILVARRKERLENLAAELTAKYGVSVEIFPADLSRDYDLNNLAEKIRQTEDLDLLINNAGFGGKSKFYKDETGEAEQMIRVHVQAPAMLTRAALPAMIKKNRGAVINVSSVAAFSPLSGVMYSSTKAFLTMFSINLQNELQGKGIKIQALCPGLTHTEFHQVAGMNKEVIPGFFWMKADRVVRISLRALDGNKVIVIPGCRNRVIAFLMRCPWTFSLVQWLSRRRWVRKRAGV</sequence>
<protein>
    <recommendedName>
        <fullName evidence="6">NADP-dependent 3-hydroxy acid dehydrogenase YdfG</fullName>
        <ecNumber evidence="4">1.1.1.298</ecNumber>
        <ecNumber evidence="5">1.1.1.381</ecNumber>
    </recommendedName>
    <alternativeName>
        <fullName evidence="8">L-allo-threonine dehydrogenase</fullName>
    </alternativeName>
    <alternativeName>
        <fullName evidence="7">Malonic semialdehyde reductase</fullName>
    </alternativeName>
</protein>
<evidence type="ECO:0000256" key="4">
    <source>
        <dbReference type="ARBA" id="ARBA00044050"/>
    </source>
</evidence>
<evidence type="ECO:0000256" key="9">
    <source>
        <dbReference type="ARBA" id="ARBA00045650"/>
    </source>
</evidence>
<dbReference type="InterPro" id="IPR036291">
    <property type="entry name" value="NAD(P)-bd_dom_sf"/>
</dbReference>
<dbReference type="SUPFAM" id="SSF51735">
    <property type="entry name" value="NAD(P)-binding Rossmann-fold domains"/>
    <property type="match status" value="1"/>
</dbReference>
<dbReference type="PRINTS" id="PR00081">
    <property type="entry name" value="GDHRDH"/>
</dbReference>
<dbReference type="Pfam" id="PF00106">
    <property type="entry name" value="adh_short"/>
    <property type="match status" value="1"/>
</dbReference>
<evidence type="ECO:0000256" key="1">
    <source>
        <dbReference type="ARBA" id="ARBA00006484"/>
    </source>
</evidence>
<dbReference type="GO" id="GO:0035527">
    <property type="term" value="F:3-hydroxypropionate dehydrogenase (NADP+) activity"/>
    <property type="evidence" value="ECO:0007669"/>
    <property type="project" value="UniProtKB-EC"/>
</dbReference>
<evidence type="ECO:0000256" key="10">
    <source>
        <dbReference type="ARBA" id="ARBA00047274"/>
    </source>
</evidence>
<dbReference type="PRINTS" id="PR00080">
    <property type="entry name" value="SDRFAMILY"/>
</dbReference>
<dbReference type="InterPro" id="IPR002347">
    <property type="entry name" value="SDR_fam"/>
</dbReference>
<proteinExistence type="inferred from homology"/>
<comment type="caution">
    <text evidence="12">The sequence shown here is derived from an EMBL/GenBank/DDBJ whole genome shotgun (WGS) entry which is preliminary data.</text>
</comment>
<evidence type="ECO:0000256" key="8">
    <source>
        <dbReference type="ARBA" id="ARBA00044349"/>
    </source>
</evidence>
<comment type="similarity">
    <text evidence="1 11">Belongs to the short-chain dehydrogenases/reductases (SDR) family.</text>
</comment>
<dbReference type="PROSITE" id="PS00061">
    <property type="entry name" value="ADH_SHORT"/>
    <property type="match status" value="1"/>
</dbReference>
<organism evidence="12 13">
    <name type="scientific">Candidatus Saccharicenans subterraneus</name>
    <dbReference type="NCBI Taxonomy" id="2508984"/>
    <lineage>
        <taxon>Bacteria</taxon>
        <taxon>Candidatus Aminicenantota</taxon>
        <taxon>Candidatus Aminicenantia</taxon>
        <taxon>Candidatus Aminicenantales</taxon>
        <taxon>Candidatus Saccharicenantaceae</taxon>
        <taxon>Candidatus Saccharicenans</taxon>
    </lineage>
</organism>
<dbReference type="PIRSF" id="PIRSF000126">
    <property type="entry name" value="11-beta-HSD1"/>
    <property type="match status" value="1"/>
</dbReference>
<dbReference type="Proteomes" id="UP000257323">
    <property type="component" value="Unassembled WGS sequence"/>
</dbReference>
<name>A0A3E2BLZ8_9BACT</name>
<comment type="catalytic activity">
    <reaction evidence="10">
        <text>3-hydroxypropanoate + NADP(+) = 3-oxopropanoate + NADPH + H(+)</text>
        <dbReference type="Rhea" id="RHEA:26438"/>
        <dbReference type="ChEBI" id="CHEBI:15378"/>
        <dbReference type="ChEBI" id="CHEBI:16510"/>
        <dbReference type="ChEBI" id="CHEBI:33190"/>
        <dbReference type="ChEBI" id="CHEBI:57783"/>
        <dbReference type="ChEBI" id="CHEBI:58349"/>
        <dbReference type="EC" id="1.1.1.298"/>
    </reaction>
</comment>
<evidence type="ECO:0000256" key="3">
    <source>
        <dbReference type="ARBA" id="ARBA00043812"/>
    </source>
</evidence>
<dbReference type="EMBL" id="QUAH01000007">
    <property type="protein sequence ID" value="RFT15677.1"/>
    <property type="molecule type" value="Genomic_DNA"/>
</dbReference>
<evidence type="ECO:0000313" key="13">
    <source>
        <dbReference type="Proteomes" id="UP000257323"/>
    </source>
</evidence>
<evidence type="ECO:0000256" key="5">
    <source>
        <dbReference type="ARBA" id="ARBA00044059"/>
    </source>
</evidence>
<keyword evidence="2" id="KW-0560">Oxidoreductase</keyword>
<accession>A0A3E2BLZ8</accession>
<dbReference type="EC" id="1.1.1.381" evidence="5"/>
<dbReference type="AlphaFoldDB" id="A0A3E2BLZ8"/>
<dbReference type="EC" id="1.1.1.298" evidence="4"/>
<comment type="function">
    <text evidence="9">NADP-dependent dehydrogenase with broad substrate specificity acting on 3-hydroxy acids. Catalyzes the NADP-dependent oxidation of L-allo-threonine to L-2-amino-3-keto-butyrate, which is spontaneously decarboxylated into aminoacetone. Also acts on D-threonine, L-serine, D-serine, D-3-hydroxyisobutyrate, L-3-hydroxyisobutyrate, D-glycerate and L-glycerate. Able to catalyze the reduction of the malonic semialdehyde to 3-hydroxypropionic acid. YdfG is apparently supplementing RutE, the presumed malonic semialdehyde reductase involved in pyrimidine degradation since both are able to detoxify malonic semialdehyde.</text>
</comment>
<dbReference type="PANTHER" id="PTHR43086:SF3">
    <property type="entry name" value="NADP-DEPENDENT 3-HYDROXY ACID DEHYDROGENASE YDFG"/>
    <property type="match status" value="1"/>
</dbReference>
<dbReference type="PANTHER" id="PTHR43086">
    <property type="entry name" value="VERY-LONG-CHAIN 3-OXOOACYL-COA REDUCTASE"/>
    <property type="match status" value="1"/>
</dbReference>
<gene>
    <name evidence="12" type="ORF">OP8BY_0052</name>
</gene>
<evidence type="ECO:0000256" key="7">
    <source>
        <dbReference type="ARBA" id="ARBA00044271"/>
    </source>
</evidence>
<reference evidence="12 13" key="1">
    <citation type="submission" date="2018-08" db="EMBL/GenBank/DDBJ databases">
        <title>Genome analysis of the thermophilic bacterium of the candidate phylum Aminicenantes from deep subsurface aquifer revealed its physiology and ecological role.</title>
        <authorList>
            <person name="Kadnikov V.V."/>
            <person name="Mardanov A.V."/>
            <person name="Beletsky A.V."/>
            <person name="Karnachuk O.V."/>
            <person name="Ravin N.V."/>
        </authorList>
    </citation>
    <scope>NUCLEOTIDE SEQUENCE [LARGE SCALE GENOMIC DNA]</scope>
    <source>
        <strain evidence="12">BY38</strain>
    </source>
</reference>
<dbReference type="Gene3D" id="3.40.50.720">
    <property type="entry name" value="NAD(P)-binding Rossmann-like Domain"/>
    <property type="match status" value="1"/>
</dbReference>
<evidence type="ECO:0000256" key="2">
    <source>
        <dbReference type="ARBA" id="ARBA00023002"/>
    </source>
</evidence>
<dbReference type="InterPro" id="IPR020904">
    <property type="entry name" value="Sc_DH/Rdtase_CS"/>
</dbReference>